<keyword evidence="1" id="KW-0732">Signal</keyword>
<protein>
    <submittedName>
        <fullName evidence="2">Metallo-beta-lactamase family protein</fullName>
    </submittedName>
</protein>
<dbReference type="Proteomes" id="UP000254877">
    <property type="component" value="Unassembled WGS sequence"/>
</dbReference>
<dbReference type="Gene3D" id="3.60.15.30">
    <property type="entry name" value="Metallo-beta-lactamase domain"/>
    <property type="match status" value="1"/>
</dbReference>
<reference evidence="2 3" key="1">
    <citation type="submission" date="2018-06" db="EMBL/GenBank/DDBJ databases">
        <authorList>
            <consortium name="Pathogen Informatics"/>
            <person name="Doyle S."/>
        </authorList>
    </citation>
    <scope>NUCLEOTIDE SEQUENCE [LARGE SCALE GENOMIC DNA]</scope>
    <source>
        <strain evidence="2 3">NCTC7928</strain>
    </source>
</reference>
<accession>A0A376LQG1</accession>
<dbReference type="AlphaFoldDB" id="A0A376LQG1"/>
<proteinExistence type="predicted"/>
<organism evidence="2 3">
    <name type="scientific">Escherichia coli</name>
    <dbReference type="NCBI Taxonomy" id="562"/>
    <lineage>
        <taxon>Bacteria</taxon>
        <taxon>Pseudomonadati</taxon>
        <taxon>Pseudomonadota</taxon>
        <taxon>Gammaproteobacteria</taxon>
        <taxon>Enterobacterales</taxon>
        <taxon>Enterobacteriaceae</taxon>
        <taxon>Escherichia</taxon>
    </lineage>
</organism>
<evidence type="ECO:0000313" key="2">
    <source>
        <dbReference type="EMBL" id="STF46060.1"/>
    </source>
</evidence>
<evidence type="ECO:0000313" key="3">
    <source>
        <dbReference type="Proteomes" id="UP000254877"/>
    </source>
</evidence>
<sequence>MQLNHIVKSLLITGLFTTSSLPLLAAEAPKDATAATQQANNLLYNQLPFSDNTDFTDAHKGFVAPIPQDVIKGEKEMLSGIHNNTLLLKKVIKPLIR</sequence>
<name>A0A376LQG1_ECOLX</name>
<feature type="chain" id="PRO_5016681927" evidence="1">
    <location>
        <begin position="26"/>
        <end position="97"/>
    </location>
</feature>
<feature type="signal peptide" evidence="1">
    <location>
        <begin position="1"/>
        <end position="25"/>
    </location>
</feature>
<dbReference type="EMBL" id="UGAB01000002">
    <property type="protein sequence ID" value="STF46060.1"/>
    <property type="molecule type" value="Genomic_DNA"/>
</dbReference>
<gene>
    <name evidence="2" type="ORF">NCTC7928_06858</name>
</gene>
<evidence type="ECO:0000256" key="1">
    <source>
        <dbReference type="SAM" id="SignalP"/>
    </source>
</evidence>